<protein>
    <submittedName>
        <fullName evidence="4">Uncharacterized protein</fullName>
    </submittedName>
</protein>
<keyword evidence="3" id="KW-0732">Signal</keyword>
<evidence type="ECO:0000256" key="1">
    <source>
        <dbReference type="SAM" id="MobiDB-lite"/>
    </source>
</evidence>
<evidence type="ECO:0000256" key="2">
    <source>
        <dbReference type="SAM" id="Phobius"/>
    </source>
</evidence>
<feature type="signal peptide" evidence="3">
    <location>
        <begin position="1"/>
        <end position="18"/>
    </location>
</feature>
<accession>A0ABR3LF48</accession>
<evidence type="ECO:0000256" key="3">
    <source>
        <dbReference type="SAM" id="SignalP"/>
    </source>
</evidence>
<proteinExistence type="predicted"/>
<dbReference type="EMBL" id="JAYMGO010000022">
    <property type="protein sequence ID" value="KAL1251480.1"/>
    <property type="molecule type" value="Genomic_DNA"/>
</dbReference>
<organism evidence="4 5">
    <name type="scientific">Cirrhinus molitorella</name>
    <name type="common">mud carp</name>
    <dbReference type="NCBI Taxonomy" id="172907"/>
    <lineage>
        <taxon>Eukaryota</taxon>
        <taxon>Metazoa</taxon>
        <taxon>Chordata</taxon>
        <taxon>Craniata</taxon>
        <taxon>Vertebrata</taxon>
        <taxon>Euteleostomi</taxon>
        <taxon>Actinopterygii</taxon>
        <taxon>Neopterygii</taxon>
        <taxon>Teleostei</taxon>
        <taxon>Ostariophysi</taxon>
        <taxon>Cypriniformes</taxon>
        <taxon>Cyprinidae</taxon>
        <taxon>Labeoninae</taxon>
        <taxon>Labeonini</taxon>
        <taxon>Cirrhinus</taxon>
    </lineage>
</organism>
<evidence type="ECO:0000313" key="5">
    <source>
        <dbReference type="Proteomes" id="UP001558613"/>
    </source>
</evidence>
<keyword evidence="2" id="KW-1133">Transmembrane helix</keyword>
<dbReference type="Proteomes" id="UP001558613">
    <property type="component" value="Unassembled WGS sequence"/>
</dbReference>
<evidence type="ECO:0000313" key="4">
    <source>
        <dbReference type="EMBL" id="KAL1251480.1"/>
    </source>
</evidence>
<name>A0ABR3LF48_9TELE</name>
<comment type="caution">
    <text evidence="4">The sequence shown here is derived from an EMBL/GenBank/DDBJ whole genome shotgun (WGS) entry which is preliminary data.</text>
</comment>
<keyword evidence="2" id="KW-0812">Transmembrane</keyword>
<feature type="region of interest" description="Disordered" evidence="1">
    <location>
        <begin position="103"/>
        <end position="163"/>
    </location>
</feature>
<reference evidence="4 5" key="1">
    <citation type="submission" date="2023-09" db="EMBL/GenBank/DDBJ databases">
        <authorList>
            <person name="Wang M."/>
        </authorList>
    </citation>
    <scope>NUCLEOTIDE SEQUENCE [LARGE SCALE GENOMIC DNA]</scope>
    <source>
        <strain evidence="4">GT-2023</strain>
        <tissue evidence="4">Liver</tissue>
    </source>
</reference>
<gene>
    <name evidence="4" type="ORF">QQF64_019276</name>
</gene>
<feature type="transmembrane region" description="Helical" evidence="2">
    <location>
        <begin position="58"/>
        <end position="77"/>
    </location>
</feature>
<keyword evidence="2" id="KW-0472">Membrane</keyword>
<sequence length="163" mass="18231">MWIFLLFLDGEYLACALTDWNGSYVFDEELNMSWCKPNDRRNEKFQRFISNIHVSQDISYIWITFFSVLAIVLVGVYDCCISGKCDCCTNQLLCCCGRRASSLQPPASRPTDSHGGGNQQRDSLELQDLTGNTAICSTDPPGQRESLAALPPGQPSFKVEEMT</sequence>
<feature type="chain" id="PRO_5045833336" evidence="3">
    <location>
        <begin position="19"/>
        <end position="163"/>
    </location>
</feature>
<keyword evidence="5" id="KW-1185">Reference proteome</keyword>